<dbReference type="AlphaFoldDB" id="W8GFK0"/>
<proteinExistence type="predicted"/>
<name>W8GFK0_9MOLU</name>
<accession>W8GFK0</accession>
<evidence type="ECO:0000313" key="4">
    <source>
        <dbReference type="Proteomes" id="UP000019450"/>
    </source>
</evidence>
<keyword evidence="2" id="KW-0812">Transmembrane</keyword>
<dbReference type="EMBL" id="CP006932">
    <property type="protein sequence ID" value="AHK22554.1"/>
    <property type="molecule type" value="Genomic_DNA"/>
</dbReference>
<evidence type="ECO:0000256" key="1">
    <source>
        <dbReference type="SAM" id="MobiDB-lite"/>
    </source>
</evidence>
<protein>
    <submittedName>
        <fullName evidence="3">Uncharacterized protein</fullName>
    </submittedName>
</protein>
<keyword evidence="2" id="KW-1133">Transmembrane helix</keyword>
<gene>
    <name evidence="3" type="ORF">X271_00449</name>
</gene>
<dbReference type="Proteomes" id="UP000019450">
    <property type="component" value="Chromosome"/>
</dbReference>
<evidence type="ECO:0000313" key="3">
    <source>
        <dbReference type="EMBL" id="AHK22554.1"/>
    </source>
</evidence>
<feature type="transmembrane region" description="Helical" evidence="2">
    <location>
        <begin position="6"/>
        <end position="28"/>
    </location>
</feature>
<reference evidence="3 4" key="1">
    <citation type="journal article" date="2014" name="Genome Biol. Evol.">
        <title>Phylogenomics of "Candidatus Hepatoplasma crinochetorum," a Lineage of Mollicutes Associated with Noninsect Arthropods.</title>
        <authorList>
            <person name="Leclercq S."/>
            <person name="Dittmer J."/>
            <person name="Bouchon D."/>
            <person name="Cordaux R."/>
        </authorList>
    </citation>
    <scope>NUCLEOTIDE SEQUENCE [LARGE SCALE GENOMIC DNA]</scope>
    <source>
        <strain evidence="3 4">Av</strain>
    </source>
</reference>
<sequence>MELWAQYLLLHMFFLGIIFLLILIIIFARWQIYGPKLNNKTKNWKAKTKSIFDKNKPKVQRGAVIENVEFKSQLQEKEQQAQSAQDLLAIQKEKINYQKNVKNLESKIQLKSTKKEQKIQTKEERKELKIQLKKEQQELKEQIKREKEKSQKSNNNKKEK</sequence>
<organism evidence="3 4">
    <name type="scientific">Candidatus Hepatoplasma crinochetorum Av</name>
    <dbReference type="NCBI Taxonomy" id="1427984"/>
    <lineage>
        <taxon>Bacteria</taxon>
        <taxon>Bacillati</taxon>
        <taxon>Mycoplasmatota</taxon>
        <taxon>Mollicutes</taxon>
        <taxon>Candidatus Hepatoplasmataceae</taxon>
        <taxon>Candidatus Hepatoplasma</taxon>
    </lineage>
</organism>
<dbReference type="HOGENOM" id="CLU_1649021_0_0_14"/>
<keyword evidence="2" id="KW-0472">Membrane</keyword>
<feature type="region of interest" description="Disordered" evidence="1">
    <location>
        <begin position="139"/>
        <end position="160"/>
    </location>
</feature>
<evidence type="ECO:0000256" key="2">
    <source>
        <dbReference type="SAM" id="Phobius"/>
    </source>
</evidence>
<dbReference type="KEGG" id="hcr:X271_00449"/>
<keyword evidence="4" id="KW-1185">Reference proteome</keyword>
<dbReference type="STRING" id="1427984.X271_00449"/>
<dbReference type="RefSeq" id="WP_128824178.1">
    <property type="nucleotide sequence ID" value="NZ_CP006932.1"/>
</dbReference>